<name>A0A382TVN9_9ZZZZ</name>
<gene>
    <name evidence="2" type="ORF">METZ01_LOCUS378983</name>
</gene>
<accession>A0A382TVN9</accession>
<proteinExistence type="predicted"/>
<reference evidence="2" key="1">
    <citation type="submission" date="2018-05" db="EMBL/GenBank/DDBJ databases">
        <authorList>
            <person name="Lanie J.A."/>
            <person name="Ng W.-L."/>
            <person name="Kazmierczak K.M."/>
            <person name="Andrzejewski T.M."/>
            <person name="Davidsen T.M."/>
            <person name="Wayne K.J."/>
            <person name="Tettelin H."/>
            <person name="Glass J.I."/>
            <person name="Rusch D."/>
            <person name="Podicherti R."/>
            <person name="Tsui H.-C.T."/>
            <person name="Winkler M.E."/>
        </authorList>
    </citation>
    <scope>NUCLEOTIDE SEQUENCE</scope>
</reference>
<dbReference type="AlphaFoldDB" id="A0A382TVN9"/>
<organism evidence="2">
    <name type="scientific">marine metagenome</name>
    <dbReference type="NCBI Taxonomy" id="408172"/>
    <lineage>
        <taxon>unclassified sequences</taxon>
        <taxon>metagenomes</taxon>
        <taxon>ecological metagenomes</taxon>
    </lineage>
</organism>
<feature type="non-terminal residue" evidence="2">
    <location>
        <position position="1"/>
    </location>
</feature>
<evidence type="ECO:0000256" key="1">
    <source>
        <dbReference type="SAM" id="MobiDB-lite"/>
    </source>
</evidence>
<feature type="region of interest" description="Disordered" evidence="1">
    <location>
        <begin position="1"/>
        <end position="31"/>
    </location>
</feature>
<feature type="compositionally biased region" description="Basic and acidic residues" evidence="1">
    <location>
        <begin position="16"/>
        <end position="31"/>
    </location>
</feature>
<protein>
    <submittedName>
        <fullName evidence="2">Uncharacterized protein</fullName>
    </submittedName>
</protein>
<sequence length="31" mass="3525">VPEDIKNQKTTNCTRQDPRHPGDWTADSAKD</sequence>
<evidence type="ECO:0000313" key="2">
    <source>
        <dbReference type="EMBL" id="SVD26129.1"/>
    </source>
</evidence>
<dbReference type="EMBL" id="UINC01139528">
    <property type="protein sequence ID" value="SVD26129.1"/>
    <property type="molecule type" value="Genomic_DNA"/>
</dbReference>